<protein>
    <recommendedName>
        <fullName evidence="4">Fibronectin type-III domain-containing protein</fullName>
    </recommendedName>
</protein>
<dbReference type="AlphaFoldDB" id="A0A4Z2DCQ0"/>
<keyword evidence="1" id="KW-0732">Signal</keyword>
<dbReference type="EMBL" id="SKCS01000180">
    <property type="protein sequence ID" value="TNN14234.1"/>
    <property type="molecule type" value="Genomic_DNA"/>
</dbReference>
<gene>
    <name evidence="2" type="ORF">EWB00_002447</name>
</gene>
<keyword evidence="3" id="KW-1185">Reference proteome</keyword>
<name>A0A4Z2DCQ0_SCHJA</name>
<dbReference type="OrthoDB" id="10355364at2759"/>
<dbReference type="Proteomes" id="UP000311919">
    <property type="component" value="Unassembled WGS sequence"/>
</dbReference>
<proteinExistence type="predicted"/>
<sequence length="375" mass="43591">MRYFCMLLLLLLLTSENISGLSFPFNMQINGSNLILTRIGEGDFLGETASSIETDTGFLIDSLPDNDIIIPLSTCPLNLLVSYHNFFDVTHKEATPFVLKSEHFPHPQNLSLQMLPNTNNRIIRLSWTLNTSKDTFCPHKILAFTESNDKRCEYTTQHNYYDFDSLELNKMYKLGVVVRSTQNKSFNIENFVNYSTYHEPRMICPEISELKVLGGLKVKHVPKIMAHIIDWNSCVRQFEKCLSHYKLIQNEKRNGRKYSQVIRSTWHLNNIIYDIRENSTYEYGISAVYKNEIETEIDQWVSISPVSVGMKECPCELKTYKEKRWKLTISLFHESESDPSTNPNNFILKSLTDEEVVNKTFQLNILKRAVIMREV</sequence>
<accession>A0A4Z2DCQ0</accession>
<evidence type="ECO:0000256" key="1">
    <source>
        <dbReference type="SAM" id="SignalP"/>
    </source>
</evidence>
<evidence type="ECO:0000313" key="2">
    <source>
        <dbReference type="EMBL" id="TNN14234.1"/>
    </source>
</evidence>
<reference evidence="2 3" key="1">
    <citation type="submission" date="2019-03" db="EMBL/GenBank/DDBJ databases">
        <title>An improved genome assembly of the fluke Schistosoma japonicum.</title>
        <authorList>
            <person name="Hu W."/>
            <person name="Luo F."/>
            <person name="Yin M."/>
            <person name="Mo X."/>
            <person name="Sun C."/>
            <person name="Wu Q."/>
            <person name="Zhu B."/>
            <person name="Xiang M."/>
            <person name="Wang J."/>
            <person name="Wang Y."/>
            <person name="Zhang T."/>
            <person name="Xu B."/>
            <person name="Zheng H."/>
            <person name="Feng Z."/>
        </authorList>
    </citation>
    <scope>NUCLEOTIDE SEQUENCE [LARGE SCALE GENOMIC DNA]</scope>
    <source>
        <strain evidence="2">HuSjv2</strain>
        <tissue evidence="2">Worms</tissue>
    </source>
</reference>
<organism evidence="2 3">
    <name type="scientific">Schistosoma japonicum</name>
    <name type="common">Blood fluke</name>
    <dbReference type="NCBI Taxonomy" id="6182"/>
    <lineage>
        <taxon>Eukaryota</taxon>
        <taxon>Metazoa</taxon>
        <taxon>Spiralia</taxon>
        <taxon>Lophotrochozoa</taxon>
        <taxon>Platyhelminthes</taxon>
        <taxon>Trematoda</taxon>
        <taxon>Digenea</taxon>
        <taxon>Strigeidida</taxon>
        <taxon>Schistosomatoidea</taxon>
        <taxon>Schistosomatidae</taxon>
        <taxon>Schistosoma</taxon>
    </lineage>
</organism>
<evidence type="ECO:0000313" key="3">
    <source>
        <dbReference type="Proteomes" id="UP000311919"/>
    </source>
</evidence>
<feature type="signal peptide" evidence="1">
    <location>
        <begin position="1"/>
        <end position="20"/>
    </location>
</feature>
<feature type="chain" id="PRO_5036130385" description="Fibronectin type-III domain-containing protein" evidence="1">
    <location>
        <begin position="21"/>
        <end position="375"/>
    </location>
</feature>
<dbReference type="EMBL" id="SKCS01000180">
    <property type="protein sequence ID" value="TNN14233.1"/>
    <property type="molecule type" value="Genomic_DNA"/>
</dbReference>
<comment type="caution">
    <text evidence="2">The sequence shown here is derived from an EMBL/GenBank/DDBJ whole genome shotgun (WGS) entry which is preliminary data.</text>
</comment>
<evidence type="ECO:0008006" key="4">
    <source>
        <dbReference type="Google" id="ProtNLM"/>
    </source>
</evidence>